<dbReference type="PANTHER" id="PTHR13696">
    <property type="entry name" value="P-LOOP CONTAINING NUCLEOSIDE TRIPHOSPHATE HYDROLASE"/>
    <property type="match status" value="1"/>
</dbReference>
<keyword evidence="3" id="KW-1185">Reference proteome</keyword>
<evidence type="ECO:0000259" key="1">
    <source>
        <dbReference type="Pfam" id="PF13614"/>
    </source>
</evidence>
<organism evidence="2 3">
    <name type="scientific">Lichenifustis flavocetrariae</name>
    <dbReference type="NCBI Taxonomy" id="2949735"/>
    <lineage>
        <taxon>Bacteria</taxon>
        <taxon>Pseudomonadati</taxon>
        <taxon>Pseudomonadota</taxon>
        <taxon>Alphaproteobacteria</taxon>
        <taxon>Hyphomicrobiales</taxon>
        <taxon>Lichenihabitantaceae</taxon>
        <taxon>Lichenifustis</taxon>
    </lineage>
</organism>
<protein>
    <submittedName>
        <fullName evidence="2">ParA family protein</fullName>
    </submittedName>
</protein>
<accession>A0AA42CMU5</accession>
<dbReference type="PANTHER" id="PTHR13696:SF52">
    <property type="entry name" value="PARA FAMILY PROTEIN CT_582"/>
    <property type="match status" value="1"/>
</dbReference>
<evidence type="ECO:0000313" key="2">
    <source>
        <dbReference type="EMBL" id="MCW6513069.1"/>
    </source>
</evidence>
<sequence length="252" mass="27354">MTAQVIAIANCKGGTGKTTTTVNLAAELTHRGRRVLLVDLDAQGHAGLGFGIFADQDEATAHQVFRRPDVNIAEAIRPSAWAGLDVLPADPAFKIHGTASDPHRLAKALAGLGDRYDTILIDTPPSADVPLVAALTAAHCVLVPSQLTHLAHHGLTQFSRLFFTVATGLNPLLNAFAIVPIQVDMRMHLQQTILAKLLQDFGSERIFRGIRTDVALAEAFGVRRPIRNYRPTTRGARDYNLLADDVFCFWAH</sequence>
<dbReference type="RefSeq" id="WP_282589444.1">
    <property type="nucleotide sequence ID" value="NZ_JAMOIM010000090.1"/>
</dbReference>
<dbReference type="AlphaFoldDB" id="A0AA42CMU5"/>
<feature type="domain" description="AAA" evidence="1">
    <location>
        <begin position="4"/>
        <end position="173"/>
    </location>
</feature>
<dbReference type="InterPro" id="IPR025669">
    <property type="entry name" value="AAA_dom"/>
</dbReference>
<gene>
    <name evidence="2" type="ORF">M8523_35015</name>
</gene>
<proteinExistence type="predicted"/>
<dbReference type="Gene3D" id="3.40.50.300">
    <property type="entry name" value="P-loop containing nucleotide triphosphate hydrolases"/>
    <property type="match status" value="1"/>
</dbReference>
<evidence type="ECO:0000313" key="3">
    <source>
        <dbReference type="Proteomes" id="UP001165667"/>
    </source>
</evidence>
<dbReference type="InterPro" id="IPR027417">
    <property type="entry name" value="P-loop_NTPase"/>
</dbReference>
<dbReference type="EMBL" id="JAMOIM010000090">
    <property type="protein sequence ID" value="MCW6513069.1"/>
    <property type="molecule type" value="Genomic_DNA"/>
</dbReference>
<dbReference type="Pfam" id="PF13614">
    <property type="entry name" value="AAA_31"/>
    <property type="match status" value="1"/>
</dbReference>
<comment type="caution">
    <text evidence="2">The sequence shown here is derived from an EMBL/GenBank/DDBJ whole genome shotgun (WGS) entry which is preliminary data.</text>
</comment>
<name>A0AA42CMU5_9HYPH</name>
<dbReference type="InterPro" id="IPR050678">
    <property type="entry name" value="DNA_Partitioning_ATPase"/>
</dbReference>
<dbReference type="SUPFAM" id="SSF52540">
    <property type="entry name" value="P-loop containing nucleoside triphosphate hydrolases"/>
    <property type="match status" value="1"/>
</dbReference>
<reference evidence="2" key="1">
    <citation type="submission" date="2022-05" db="EMBL/GenBank/DDBJ databases">
        <authorList>
            <person name="Pankratov T."/>
        </authorList>
    </citation>
    <scope>NUCLEOTIDE SEQUENCE</scope>
    <source>
        <strain evidence="2">BP6-180914</strain>
    </source>
</reference>
<dbReference type="CDD" id="cd02042">
    <property type="entry name" value="ParAB_family"/>
    <property type="match status" value="1"/>
</dbReference>
<dbReference type="Proteomes" id="UP001165667">
    <property type="component" value="Unassembled WGS sequence"/>
</dbReference>